<name>A0ABU9KX91_9FLAO</name>
<gene>
    <name evidence="1" type="ORF">AABB81_02800</name>
</gene>
<organism evidence="1 2">
    <name type="scientific">Lutimonas vermicola</name>
    <dbReference type="NCBI Taxonomy" id="414288"/>
    <lineage>
        <taxon>Bacteria</taxon>
        <taxon>Pseudomonadati</taxon>
        <taxon>Bacteroidota</taxon>
        <taxon>Flavobacteriia</taxon>
        <taxon>Flavobacteriales</taxon>
        <taxon>Flavobacteriaceae</taxon>
        <taxon>Lutimonas</taxon>
    </lineage>
</organism>
<reference evidence="1 2" key="1">
    <citation type="submission" date="2024-04" db="EMBL/GenBank/DDBJ databases">
        <title>whole genome sequencing of Lutimonas vermicola strain IMCC1616.</title>
        <authorList>
            <person name="Bae S.S."/>
        </authorList>
    </citation>
    <scope>NUCLEOTIDE SEQUENCE [LARGE SCALE GENOMIC DNA]</scope>
    <source>
        <strain evidence="1 2">IMCC1616</strain>
    </source>
</reference>
<keyword evidence="2" id="KW-1185">Reference proteome</keyword>
<dbReference type="RefSeq" id="WP_342158446.1">
    <property type="nucleotide sequence ID" value="NZ_JBCDNA010000001.1"/>
</dbReference>
<evidence type="ECO:0000313" key="2">
    <source>
        <dbReference type="Proteomes" id="UP001474120"/>
    </source>
</evidence>
<dbReference type="EMBL" id="JBCDNA010000001">
    <property type="protein sequence ID" value="MEL4454808.1"/>
    <property type="molecule type" value="Genomic_DNA"/>
</dbReference>
<dbReference type="Proteomes" id="UP001474120">
    <property type="component" value="Unassembled WGS sequence"/>
</dbReference>
<comment type="caution">
    <text evidence="1">The sequence shown here is derived from an EMBL/GenBank/DDBJ whole genome shotgun (WGS) entry which is preliminary data.</text>
</comment>
<evidence type="ECO:0000313" key="1">
    <source>
        <dbReference type="EMBL" id="MEL4454808.1"/>
    </source>
</evidence>
<accession>A0ABU9KX91</accession>
<proteinExistence type="predicted"/>
<protein>
    <submittedName>
        <fullName evidence="1">Uncharacterized protein</fullName>
    </submittedName>
</protein>
<sequence>MKLVVSEINHYWVHFQAGRTGNNLIYPRIIIKCYHDDDYVLQASFYPDNKSLPDNYYDVNSKLVYLRYQLSMYDSIIDILRNEKPIYFSYSEKSKLGYIRTGKEPIGEGENDADFQ</sequence>